<evidence type="ECO:0000256" key="6">
    <source>
        <dbReference type="ARBA" id="ARBA00022840"/>
    </source>
</evidence>
<proteinExistence type="predicted"/>
<dbReference type="SMART" id="SM00220">
    <property type="entry name" value="S_TKc"/>
    <property type="match status" value="1"/>
</dbReference>
<organism evidence="11 12">
    <name type="scientific">Smittium megazygosporum</name>
    <dbReference type="NCBI Taxonomy" id="133381"/>
    <lineage>
        <taxon>Eukaryota</taxon>
        <taxon>Fungi</taxon>
        <taxon>Fungi incertae sedis</taxon>
        <taxon>Zoopagomycota</taxon>
        <taxon>Kickxellomycotina</taxon>
        <taxon>Harpellomycetes</taxon>
        <taxon>Harpellales</taxon>
        <taxon>Legeriomycetaceae</taxon>
        <taxon>Smittium</taxon>
    </lineage>
</organism>
<evidence type="ECO:0000256" key="5">
    <source>
        <dbReference type="ARBA" id="ARBA00022777"/>
    </source>
</evidence>
<gene>
    <name evidence="11" type="ORF">BB560_005682</name>
</gene>
<dbReference type="OrthoDB" id="63267at2759"/>
<keyword evidence="1" id="KW-0723">Serine/threonine-protein kinase</keyword>
<evidence type="ECO:0000256" key="4">
    <source>
        <dbReference type="ARBA" id="ARBA00022741"/>
    </source>
</evidence>
<keyword evidence="5" id="KW-0418">Kinase</keyword>
<evidence type="ECO:0000313" key="12">
    <source>
        <dbReference type="Proteomes" id="UP000245609"/>
    </source>
</evidence>
<accession>A0A2T9Z1A9</accession>
<dbReference type="InterPro" id="IPR045270">
    <property type="entry name" value="STKc_AGC"/>
</dbReference>
<keyword evidence="6 7" id="KW-0067">ATP-binding</keyword>
<dbReference type="STRING" id="133381.A0A2T9Z1A9"/>
<dbReference type="InterPro" id="IPR000719">
    <property type="entry name" value="Prot_kinase_dom"/>
</dbReference>
<dbReference type="InterPro" id="IPR000961">
    <property type="entry name" value="AGC-kinase_C"/>
</dbReference>
<keyword evidence="3" id="KW-0808">Transferase</keyword>
<dbReference type="Pfam" id="PF00069">
    <property type="entry name" value="Pkinase"/>
    <property type="match status" value="1"/>
</dbReference>
<dbReference type="SMART" id="SM00133">
    <property type="entry name" value="S_TK_X"/>
    <property type="match status" value="1"/>
</dbReference>
<evidence type="ECO:0000259" key="10">
    <source>
        <dbReference type="PROSITE" id="PS51285"/>
    </source>
</evidence>
<keyword evidence="2" id="KW-0597">Phosphoprotein</keyword>
<feature type="binding site" evidence="7">
    <location>
        <position position="141"/>
    </location>
    <ligand>
        <name>ATP</name>
        <dbReference type="ChEBI" id="CHEBI:30616"/>
    </ligand>
</feature>
<dbReference type="PROSITE" id="PS50011">
    <property type="entry name" value="PROTEIN_KINASE_DOM"/>
    <property type="match status" value="1"/>
</dbReference>
<dbReference type="GO" id="GO:0004674">
    <property type="term" value="F:protein serine/threonine kinase activity"/>
    <property type="evidence" value="ECO:0007669"/>
    <property type="project" value="UniProtKB-KW"/>
</dbReference>
<feature type="domain" description="AGC-kinase C-terminal" evidence="10">
    <location>
        <begin position="377"/>
        <end position="443"/>
    </location>
</feature>
<keyword evidence="12" id="KW-1185">Reference proteome</keyword>
<dbReference type="Gene3D" id="3.30.200.20">
    <property type="entry name" value="Phosphorylase Kinase, domain 1"/>
    <property type="match status" value="1"/>
</dbReference>
<dbReference type="FunFam" id="1.10.510.10:FF:000008">
    <property type="entry name" value="Non-specific serine/threonine protein kinase"/>
    <property type="match status" value="1"/>
</dbReference>
<dbReference type="Gene3D" id="1.10.510.10">
    <property type="entry name" value="Transferase(Phosphotransferase) domain 1"/>
    <property type="match status" value="1"/>
</dbReference>
<dbReference type="PANTHER" id="PTHR24351">
    <property type="entry name" value="RIBOSOMAL PROTEIN S6 KINASE"/>
    <property type="match status" value="1"/>
</dbReference>
<dbReference type="SUPFAM" id="SSF56112">
    <property type="entry name" value="Protein kinase-like (PK-like)"/>
    <property type="match status" value="1"/>
</dbReference>
<sequence length="559" mass="63527">MDLFHLENSCDFVSIPPGHTSNTLNPSSTKVDSEPPAICSSVQNNRQLRDTSIRKTAETSFGIFESILQKDINSLSIREIPIVTDANPDDTENKSSSKDITKTRKKVYLNDFTIHSLIGSGGYGKVYLVQKNDNSKYFAMKVLKKSSVLLQERTISFAKNERLILGQIQHPFIVRLNYAFQSNSNLYLIMDYVSGGELFYHMANERIFTESQASFYVAEISIALNHLHSFGIIYRDLKPENILISSDGHTVLTDFGLSKYYLSSESEFDSFKTNTFCGTPSYMAPEIFDLKKPYEKSVDWWSLGILTFEMLIGRVPFKGKSHKQVYDAIIKKKLEFPKYVSLDASNFIRKLLKKVPEQRLGYGKFSFDKITKNRFFYNIDWDKLINNPKEAAPPIIPKVSSPGDISNFDLTFTNQKISLFSELHSNHSIDYTSADQQKISNNDILKSSRQIFEEKSGTDSHGISNGINLNDINIHKLPNISRQEPISIPSDPKKKTHRHKKYTNSTDSKFDDDQDDNKGPLVGNSKSRNKRQSASSYEPDDAFLGFSFVANSLSNQFYS</sequence>
<comment type="caution">
    <text evidence="11">The sequence shown here is derived from an EMBL/GenBank/DDBJ whole genome shotgun (WGS) entry which is preliminary data.</text>
</comment>
<feature type="region of interest" description="Disordered" evidence="8">
    <location>
        <begin position="478"/>
        <end position="538"/>
    </location>
</feature>
<evidence type="ECO:0000313" key="11">
    <source>
        <dbReference type="EMBL" id="PVU98378.1"/>
    </source>
</evidence>
<evidence type="ECO:0008006" key="13">
    <source>
        <dbReference type="Google" id="ProtNLM"/>
    </source>
</evidence>
<dbReference type="Proteomes" id="UP000245609">
    <property type="component" value="Unassembled WGS sequence"/>
</dbReference>
<dbReference type="InterPro" id="IPR008271">
    <property type="entry name" value="Ser/Thr_kinase_AS"/>
</dbReference>
<feature type="domain" description="Protein kinase" evidence="9">
    <location>
        <begin position="112"/>
        <end position="376"/>
    </location>
</feature>
<feature type="compositionally biased region" description="Polar residues" evidence="8">
    <location>
        <begin position="19"/>
        <end position="30"/>
    </location>
</feature>
<evidence type="ECO:0000256" key="7">
    <source>
        <dbReference type="PROSITE-ProRule" id="PRU10141"/>
    </source>
</evidence>
<dbReference type="AlphaFoldDB" id="A0A2T9Z1A9"/>
<dbReference type="GO" id="GO:0005524">
    <property type="term" value="F:ATP binding"/>
    <property type="evidence" value="ECO:0007669"/>
    <property type="project" value="UniProtKB-UniRule"/>
</dbReference>
<evidence type="ECO:0000256" key="1">
    <source>
        <dbReference type="ARBA" id="ARBA00022527"/>
    </source>
</evidence>
<evidence type="ECO:0000256" key="2">
    <source>
        <dbReference type="ARBA" id="ARBA00022553"/>
    </source>
</evidence>
<dbReference type="PROSITE" id="PS00107">
    <property type="entry name" value="PROTEIN_KINASE_ATP"/>
    <property type="match status" value="1"/>
</dbReference>
<dbReference type="FunFam" id="3.30.200.20:FF:000042">
    <property type="entry name" value="Aurora kinase A"/>
    <property type="match status" value="1"/>
</dbReference>
<dbReference type="PROSITE" id="PS51285">
    <property type="entry name" value="AGC_KINASE_CTER"/>
    <property type="match status" value="1"/>
</dbReference>
<protein>
    <recommendedName>
        <fullName evidence="13">Protein kinase domain-containing protein</fullName>
    </recommendedName>
</protein>
<feature type="region of interest" description="Disordered" evidence="8">
    <location>
        <begin position="16"/>
        <end position="35"/>
    </location>
</feature>
<dbReference type="InterPro" id="IPR017441">
    <property type="entry name" value="Protein_kinase_ATP_BS"/>
</dbReference>
<name>A0A2T9Z1A9_9FUNG</name>
<dbReference type="EMBL" id="MBFS01002382">
    <property type="protein sequence ID" value="PVU98378.1"/>
    <property type="molecule type" value="Genomic_DNA"/>
</dbReference>
<dbReference type="PROSITE" id="PS00108">
    <property type="entry name" value="PROTEIN_KINASE_ST"/>
    <property type="match status" value="1"/>
</dbReference>
<dbReference type="CDD" id="cd05123">
    <property type="entry name" value="STKc_AGC"/>
    <property type="match status" value="1"/>
</dbReference>
<keyword evidence="4 7" id="KW-0547">Nucleotide-binding</keyword>
<dbReference type="InterPro" id="IPR011009">
    <property type="entry name" value="Kinase-like_dom_sf"/>
</dbReference>
<evidence type="ECO:0000256" key="3">
    <source>
        <dbReference type="ARBA" id="ARBA00022679"/>
    </source>
</evidence>
<reference evidence="11 12" key="1">
    <citation type="journal article" date="2018" name="MBio">
        <title>Comparative Genomics Reveals the Core Gene Toolbox for the Fungus-Insect Symbiosis.</title>
        <authorList>
            <person name="Wang Y."/>
            <person name="Stata M."/>
            <person name="Wang W."/>
            <person name="Stajich J.E."/>
            <person name="White M.M."/>
            <person name="Moncalvo J.M."/>
        </authorList>
    </citation>
    <scope>NUCLEOTIDE SEQUENCE [LARGE SCALE GENOMIC DNA]</scope>
    <source>
        <strain evidence="11 12">SC-DP-2</strain>
    </source>
</reference>
<evidence type="ECO:0000256" key="8">
    <source>
        <dbReference type="SAM" id="MobiDB-lite"/>
    </source>
</evidence>
<evidence type="ECO:0000259" key="9">
    <source>
        <dbReference type="PROSITE" id="PS50011"/>
    </source>
</evidence>